<reference evidence="2" key="1">
    <citation type="submission" date="2022-07" db="EMBL/GenBank/DDBJ databases">
        <title>Genome Sequence of Agrocybe chaxingu.</title>
        <authorList>
            <person name="Buettner E."/>
        </authorList>
    </citation>
    <scope>NUCLEOTIDE SEQUENCE</scope>
    <source>
        <strain evidence="2">MP-N11</strain>
    </source>
</reference>
<evidence type="ECO:0000313" key="3">
    <source>
        <dbReference type="Proteomes" id="UP001148786"/>
    </source>
</evidence>
<dbReference type="AlphaFoldDB" id="A0A9W8MZ46"/>
<evidence type="ECO:0008006" key="4">
    <source>
        <dbReference type="Google" id="ProtNLM"/>
    </source>
</evidence>
<feature type="region of interest" description="Disordered" evidence="1">
    <location>
        <begin position="338"/>
        <end position="365"/>
    </location>
</feature>
<dbReference type="Proteomes" id="UP001148786">
    <property type="component" value="Unassembled WGS sequence"/>
</dbReference>
<accession>A0A9W8MZ46</accession>
<evidence type="ECO:0000256" key="1">
    <source>
        <dbReference type="SAM" id="MobiDB-lite"/>
    </source>
</evidence>
<sequence length="510" mass="56786">MDYILSLHRSVFGSSKLSTISLTNSTALVYVGEPPSKEVQGPSRLGELPQEILEAIIDVFSDDQASLRACALVASSWTPRARHHLFGHLDLNLKKWPPPAHYSYSQTKRENRARARGLAVLLQAFTRSPDLPSIVHTLTLDFGAYTHSNDSQDESGPVARELARVISRLTSVRTLSIALPREWRLYSSDLQIACLHLLALPTLDSVSFSEGFFQSKHDLAEVIGQLRAPRTLSLANLRLEDIEDWKHRNEMERMKGISDHWQVPYEPVMAPPVSQLRELYIDCMLDELVEWLSMHDIASISLSKLAVTQGITTSWQPIQTLLDLAGSHLEELEVASESYAWDEPHSSQPRQQSKPTLHPRARPRVNGSLLPNPLAPLAPLTPSSPSTASSLSRLTLDLHAFAVHEGSTIVGPAYWRDWRELDNLLSNSTLFPELREVMITLSVAQGFGMAALEQVSLAQALRKVGTREGMRCEVLPREAERRVATARWDSSEISDSSSTDLFGSIWGSSD</sequence>
<gene>
    <name evidence="2" type="ORF">NLJ89_g1923</name>
</gene>
<evidence type="ECO:0000313" key="2">
    <source>
        <dbReference type="EMBL" id="KAJ3515175.1"/>
    </source>
</evidence>
<protein>
    <recommendedName>
        <fullName evidence="4">F-box domain-containing protein</fullName>
    </recommendedName>
</protein>
<organism evidence="2 3">
    <name type="scientific">Agrocybe chaxingu</name>
    <dbReference type="NCBI Taxonomy" id="84603"/>
    <lineage>
        <taxon>Eukaryota</taxon>
        <taxon>Fungi</taxon>
        <taxon>Dikarya</taxon>
        <taxon>Basidiomycota</taxon>
        <taxon>Agaricomycotina</taxon>
        <taxon>Agaricomycetes</taxon>
        <taxon>Agaricomycetidae</taxon>
        <taxon>Agaricales</taxon>
        <taxon>Agaricineae</taxon>
        <taxon>Strophariaceae</taxon>
        <taxon>Agrocybe</taxon>
    </lineage>
</organism>
<feature type="compositionally biased region" description="Polar residues" evidence="1">
    <location>
        <begin position="346"/>
        <end position="355"/>
    </location>
</feature>
<dbReference type="EMBL" id="JANKHO010000108">
    <property type="protein sequence ID" value="KAJ3515175.1"/>
    <property type="molecule type" value="Genomic_DNA"/>
</dbReference>
<dbReference type="OrthoDB" id="2745898at2759"/>
<proteinExistence type="predicted"/>
<comment type="caution">
    <text evidence="2">The sequence shown here is derived from an EMBL/GenBank/DDBJ whole genome shotgun (WGS) entry which is preliminary data.</text>
</comment>
<name>A0A9W8MZ46_9AGAR</name>
<keyword evidence="3" id="KW-1185">Reference proteome</keyword>